<evidence type="ECO:0000313" key="1">
    <source>
        <dbReference type="EMBL" id="CAJ1941917.1"/>
    </source>
</evidence>
<dbReference type="EMBL" id="CAKOGP040001101">
    <property type="protein sequence ID" value="CAJ1941917.1"/>
    <property type="molecule type" value="Genomic_DNA"/>
</dbReference>
<keyword evidence="2" id="KW-1185">Reference proteome</keyword>
<protein>
    <submittedName>
        <fullName evidence="1">Uncharacterized protein</fullName>
    </submittedName>
</protein>
<name>A0AAD2CPU5_9STRA</name>
<sequence>MTQAICDTVRAIEDPQTELGERTNLLVNLVEAVTAHTSTAAARKRPKRQSTQPALSLVTFGSFAAMEQAHQLNFLVNDMLANQRCKIFKRANKNPAPSAYKETKERRDAPAPMQLQLGLTPPIFEIMSILSALTTSTAASKNSFYPSPAPPTTKKRKPNTALAVRLNSSQKTKVNNNKKASGVVKYIAHKDATRRLAREWSKDASDPSTVGI</sequence>
<reference evidence="1" key="1">
    <citation type="submission" date="2023-08" db="EMBL/GenBank/DDBJ databases">
        <authorList>
            <person name="Audoor S."/>
            <person name="Bilcke G."/>
        </authorList>
    </citation>
    <scope>NUCLEOTIDE SEQUENCE</scope>
</reference>
<evidence type="ECO:0000313" key="2">
    <source>
        <dbReference type="Proteomes" id="UP001295423"/>
    </source>
</evidence>
<proteinExistence type="predicted"/>
<dbReference type="AlphaFoldDB" id="A0AAD2CPU5"/>
<comment type="caution">
    <text evidence="1">The sequence shown here is derived from an EMBL/GenBank/DDBJ whole genome shotgun (WGS) entry which is preliminary data.</text>
</comment>
<gene>
    <name evidence="1" type="ORF">CYCCA115_LOCUS7710</name>
</gene>
<dbReference type="Proteomes" id="UP001295423">
    <property type="component" value="Unassembled WGS sequence"/>
</dbReference>
<organism evidence="1 2">
    <name type="scientific">Cylindrotheca closterium</name>
    <dbReference type="NCBI Taxonomy" id="2856"/>
    <lineage>
        <taxon>Eukaryota</taxon>
        <taxon>Sar</taxon>
        <taxon>Stramenopiles</taxon>
        <taxon>Ochrophyta</taxon>
        <taxon>Bacillariophyta</taxon>
        <taxon>Bacillariophyceae</taxon>
        <taxon>Bacillariophycidae</taxon>
        <taxon>Bacillariales</taxon>
        <taxon>Bacillariaceae</taxon>
        <taxon>Cylindrotheca</taxon>
    </lineage>
</organism>
<accession>A0AAD2CPU5</accession>